<keyword evidence="4" id="KW-0812">Transmembrane</keyword>
<dbReference type="InterPro" id="IPR051906">
    <property type="entry name" value="TolC-like"/>
</dbReference>
<reference evidence="10" key="1">
    <citation type="journal article" date="2019" name="Int. J. Syst. Evol. Microbiol.">
        <title>The Global Catalogue of Microorganisms (GCM) 10K type strain sequencing project: providing services to taxonomists for standard genome sequencing and annotation.</title>
        <authorList>
            <consortium name="The Broad Institute Genomics Platform"/>
            <consortium name="The Broad Institute Genome Sequencing Center for Infectious Disease"/>
            <person name="Wu L."/>
            <person name="Ma J."/>
        </authorList>
    </citation>
    <scope>NUCLEOTIDE SEQUENCE [LARGE SCALE GENOMIC DNA]</scope>
    <source>
        <strain evidence="10">LMG 24813</strain>
    </source>
</reference>
<gene>
    <name evidence="9" type="ORF">ACFOY1_03895</name>
</gene>
<evidence type="ECO:0000256" key="3">
    <source>
        <dbReference type="ARBA" id="ARBA00022452"/>
    </source>
</evidence>
<dbReference type="Proteomes" id="UP001595848">
    <property type="component" value="Unassembled WGS sequence"/>
</dbReference>
<evidence type="ECO:0000256" key="1">
    <source>
        <dbReference type="ARBA" id="ARBA00007613"/>
    </source>
</evidence>
<protein>
    <recommendedName>
        <fullName evidence="7">Protein CyaE</fullName>
    </recommendedName>
</protein>
<keyword evidence="2 7" id="KW-0813">Transport</keyword>
<feature type="signal peptide" evidence="8">
    <location>
        <begin position="1"/>
        <end position="18"/>
    </location>
</feature>
<keyword evidence="10" id="KW-1185">Reference proteome</keyword>
<comment type="function">
    <text evidence="7">CyaE is necessary for transport of calmodulin-sensitive adenylate cyclase-hemolysin (cyclolysin).</text>
</comment>
<evidence type="ECO:0000313" key="10">
    <source>
        <dbReference type="Proteomes" id="UP001595848"/>
    </source>
</evidence>
<dbReference type="PANTHER" id="PTHR30026">
    <property type="entry name" value="OUTER MEMBRANE PROTEIN TOLC"/>
    <property type="match status" value="1"/>
</dbReference>
<dbReference type="PANTHER" id="PTHR30026:SF20">
    <property type="entry name" value="OUTER MEMBRANE PROTEIN TOLC"/>
    <property type="match status" value="1"/>
</dbReference>
<feature type="chain" id="PRO_5047185208" description="Protein CyaE" evidence="8">
    <location>
        <begin position="19"/>
        <end position="480"/>
    </location>
</feature>
<evidence type="ECO:0000256" key="6">
    <source>
        <dbReference type="ARBA" id="ARBA00023237"/>
    </source>
</evidence>
<name>A0ABV8NT09_9BURK</name>
<dbReference type="RefSeq" id="WP_217965147.1">
    <property type="nucleotide sequence ID" value="NZ_JAHTBN010000005.1"/>
</dbReference>
<keyword evidence="7" id="KW-0204">Cytolysis</keyword>
<evidence type="ECO:0000313" key="9">
    <source>
        <dbReference type="EMBL" id="MFC4200089.1"/>
    </source>
</evidence>
<dbReference type="Pfam" id="PF02321">
    <property type="entry name" value="OEP"/>
    <property type="match status" value="2"/>
</dbReference>
<keyword evidence="6 7" id="KW-0998">Cell outer membrane</keyword>
<evidence type="ECO:0000256" key="4">
    <source>
        <dbReference type="ARBA" id="ARBA00022692"/>
    </source>
</evidence>
<proteinExistence type="inferred from homology"/>
<comment type="caution">
    <text evidence="9">The sequence shown here is derived from an EMBL/GenBank/DDBJ whole genome shotgun (WGS) entry which is preliminary data.</text>
</comment>
<keyword evidence="8" id="KW-0732">Signal</keyword>
<evidence type="ECO:0000256" key="7">
    <source>
        <dbReference type="PIRNR" id="PIRNR001892"/>
    </source>
</evidence>
<organism evidence="9 10">
    <name type="scientific">Candidimonas humi</name>
    <dbReference type="NCBI Taxonomy" id="683355"/>
    <lineage>
        <taxon>Bacteria</taxon>
        <taxon>Pseudomonadati</taxon>
        <taxon>Pseudomonadota</taxon>
        <taxon>Betaproteobacteria</taxon>
        <taxon>Burkholderiales</taxon>
        <taxon>Alcaligenaceae</taxon>
        <taxon>Candidimonas</taxon>
    </lineage>
</organism>
<keyword evidence="5 7" id="KW-0472">Membrane</keyword>
<comment type="similarity">
    <text evidence="1 7">Belongs to the outer membrane factor (OMF) (TC 1.B.17) family.</text>
</comment>
<sequence length="480" mass="51476">MTRAALLGLGLAVATALAAGGPARATPFELAAPPDTRAASALRGANDGPQGAATCAFAAPGAAPLSLLDAVQRALCHDPRTRKAWAYIETQRGEVGVSRAAYLPTVTASGSIARVHQHVTYTDLPGLESTLDTRSTQMGLTLDWVLYDFGLRAAQLEHARQLLNAAIASRDDTLQTVFLDTVHAYYDAQTDLTLRNAARETERVARESFDIARAKFAAGAATLADKLQAQTAYSQATLKRIQADSQLRSAIGTLALALGLDPATPLRLPAAEDRGKHRGDYRAAVDTLVRQALARNPRIAEAEAQLKAAQAQADSARSQDRPRISLSATLDRSDTPIEEVTSRQVINNRSIGLQVTIPIFDGFSRRHQVYEADAQVRVKQAELDDARKSVAQQVWKSDEAFTSGLQAVATAESLLDSARQSVRVALGRYKAGVGSLLELLRAQSDLADAQQQRILALSSWKTARFELAASLGRLGLQDAR</sequence>
<dbReference type="EMBL" id="JBHSBV010000001">
    <property type="protein sequence ID" value="MFC4200089.1"/>
    <property type="molecule type" value="Genomic_DNA"/>
</dbReference>
<evidence type="ECO:0000256" key="2">
    <source>
        <dbReference type="ARBA" id="ARBA00022448"/>
    </source>
</evidence>
<evidence type="ECO:0000256" key="8">
    <source>
        <dbReference type="SAM" id="SignalP"/>
    </source>
</evidence>
<keyword evidence="3" id="KW-1134">Transmembrane beta strand</keyword>
<accession>A0ABV8NT09</accession>
<comment type="subcellular location">
    <subcellularLocation>
        <location evidence="7">Cell outer membrane</location>
        <topology evidence="7">Peripheral membrane protein</topology>
    </subcellularLocation>
</comment>
<dbReference type="PIRSF" id="PIRSF001892">
    <property type="entry name" value="CyaE"/>
    <property type="match status" value="1"/>
</dbReference>
<dbReference type="InterPro" id="IPR028351">
    <property type="entry name" value="CyaE"/>
</dbReference>
<keyword evidence="7" id="KW-0354">Hemolysis</keyword>
<evidence type="ECO:0000256" key="5">
    <source>
        <dbReference type="ARBA" id="ARBA00023136"/>
    </source>
</evidence>
<dbReference type="InterPro" id="IPR003423">
    <property type="entry name" value="OMP_efflux"/>
</dbReference>